<sequence length="95" mass="10498">PKYADNQACEVTKDFEIVRNPQIQVTQNKTEAYLNCDVDRERLVVFGQNDGSLGGLFNITGGKQQPAPAKLKYTIKVEDLTTHTVETLIPGAGIY</sequence>
<dbReference type="EMBL" id="JAYKBW010000050">
    <property type="protein sequence ID" value="MEB3076469.1"/>
    <property type="molecule type" value="Genomic_DNA"/>
</dbReference>
<comment type="caution">
    <text evidence="1">The sequence shown here is derived from an EMBL/GenBank/DDBJ whole genome shotgun (WGS) entry which is preliminary data.</text>
</comment>
<name>A0ABU5ZBZ9_9FLAO</name>
<feature type="non-terminal residue" evidence="1">
    <location>
        <position position="95"/>
    </location>
</feature>
<feature type="non-terminal residue" evidence="1">
    <location>
        <position position="1"/>
    </location>
</feature>
<proteinExistence type="predicted"/>
<keyword evidence="2" id="KW-1185">Reference proteome</keyword>
<dbReference type="Proteomes" id="UP001311730">
    <property type="component" value="Unassembled WGS sequence"/>
</dbReference>
<protein>
    <submittedName>
        <fullName evidence="1">Uncharacterized protein</fullName>
    </submittedName>
</protein>
<evidence type="ECO:0000313" key="2">
    <source>
        <dbReference type="Proteomes" id="UP001311730"/>
    </source>
</evidence>
<reference evidence="1 2" key="1">
    <citation type="submission" date="2023-12" db="EMBL/GenBank/DDBJ databases">
        <title>Genomic sequences of Capnocytophaga and Parvimonas strains.</title>
        <authorList>
            <person name="Watt R.M."/>
            <person name="Wang M."/>
            <person name="Yang T."/>
            <person name="Tong W.M."/>
        </authorList>
    </citation>
    <scope>NUCLEOTIDE SEQUENCE [LARGE SCALE GENOMIC DNA]</scope>
    <source>
        <strain evidence="1 2">CCUG 13096</strain>
    </source>
</reference>
<gene>
    <name evidence="1" type="ORF">VJJ08_14415</name>
</gene>
<organism evidence="1 2">
    <name type="scientific">Capnocytophaga gingivalis</name>
    <dbReference type="NCBI Taxonomy" id="1017"/>
    <lineage>
        <taxon>Bacteria</taxon>
        <taxon>Pseudomonadati</taxon>
        <taxon>Bacteroidota</taxon>
        <taxon>Flavobacteriia</taxon>
        <taxon>Flavobacteriales</taxon>
        <taxon>Flavobacteriaceae</taxon>
        <taxon>Capnocytophaga</taxon>
    </lineage>
</organism>
<evidence type="ECO:0000313" key="1">
    <source>
        <dbReference type="EMBL" id="MEB3076469.1"/>
    </source>
</evidence>
<dbReference type="RefSeq" id="WP_323984436.1">
    <property type="nucleotide sequence ID" value="NZ_JAYKBW010000050.1"/>
</dbReference>
<accession>A0ABU5ZBZ9</accession>